<dbReference type="EMBL" id="CATOUU010000147">
    <property type="protein sequence ID" value="CAI9918031.1"/>
    <property type="molecule type" value="Genomic_DNA"/>
</dbReference>
<proteinExistence type="predicted"/>
<evidence type="ECO:0000256" key="2">
    <source>
        <dbReference type="ARBA" id="ARBA00023125"/>
    </source>
</evidence>
<evidence type="ECO:0000313" key="7">
    <source>
        <dbReference type="Proteomes" id="UP001642409"/>
    </source>
</evidence>
<evidence type="ECO:0000256" key="1">
    <source>
        <dbReference type="ARBA" id="ARBA00023015"/>
    </source>
</evidence>
<dbReference type="EMBL" id="CAXDID020000504">
    <property type="protein sequence ID" value="CAL6097927.1"/>
    <property type="molecule type" value="Genomic_DNA"/>
</dbReference>
<dbReference type="NCBIfam" id="TIGR01557">
    <property type="entry name" value="myb_SHAQKYF"/>
    <property type="match status" value="1"/>
</dbReference>
<keyword evidence="7" id="KW-1185">Reference proteome</keyword>
<accession>A0AA86NFC5</accession>
<dbReference type="Gene3D" id="1.10.10.60">
    <property type="entry name" value="Homeodomain-like"/>
    <property type="match status" value="1"/>
</dbReference>
<dbReference type="Proteomes" id="UP001642409">
    <property type="component" value="Unassembled WGS sequence"/>
</dbReference>
<keyword evidence="3" id="KW-0804">Transcription</keyword>
<dbReference type="CDD" id="cd00167">
    <property type="entry name" value="SANT"/>
    <property type="match status" value="1"/>
</dbReference>
<name>A0AA86NFC5_9EUKA</name>
<comment type="caution">
    <text evidence="5">The sequence shown here is derived from an EMBL/GenBank/DDBJ whole genome shotgun (WGS) entry which is preliminary data.</text>
</comment>
<dbReference type="InterPro" id="IPR006447">
    <property type="entry name" value="Myb_dom_plants"/>
</dbReference>
<protein>
    <submittedName>
        <fullName evidence="5">Myb-like DNA-binding domain-containing protein</fullName>
    </submittedName>
    <submittedName>
        <fullName evidence="6">Myb-like_DNA-binding domain-containing protein</fullName>
    </submittedName>
</protein>
<dbReference type="PANTHER" id="PTHR44191:SF62">
    <property type="entry name" value="OS04G0341900 PROTEIN"/>
    <property type="match status" value="1"/>
</dbReference>
<dbReference type="AlphaFoldDB" id="A0AA86NFC5"/>
<keyword evidence="4" id="KW-0539">Nucleus</keyword>
<evidence type="ECO:0000256" key="4">
    <source>
        <dbReference type="ARBA" id="ARBA00023242"/>
    </source>
</evidence>
<dbReference type="GO" id="GO:0003677">
    <property type="term" value="F:DNA binding"/>
    <property type="evidence" value="ECO:0007669"/>
    <property type="project" value="UniProtKB-KW"/>
</dbReference>
<evidence type="ECO:0000313" key="5">
    <source>
        <dbReference type="EMBL" id="CAI9918031.1"/>
    </source>
</evidence>
<sequence>MKQNLLFNESFINTDPDIQESLRQLAEICKQQIQSKLIDEGVKEKSSIYTIQNSYSLDEHHQNKNNVNERSSVNRQQNTQQCTWSDDEHNRFIIGIEMFGRSKQSQIAQYVNTRSVMQVISHSQKFYQKLSKLSQITSEKILFDIKDEINSEENQSKMCLYLKKTFTSINQNFTNVKVKQNCPNFTVDGETLLISQGFVNNLAINKNDVLQTFNSIMNETGRVKFTLNYLQEKMGVDEGLTLLFVLAQWE</sequence>
<reference evidence="5" key="1">
    <citation type="submission" date="2023-06" db="EMBL/GenBank/DDBJ databases">
        <authorList>
            <person name="Kurt Z."/>
        </authorList>
    </citation>
    <scope>NUCLEOTIDE SEQUENCE</scope>
</reference>
<organism evidence="5">
    <name type="scientific">Hexamita inflata</name>
    <dbReference type="NCBI Taxonomy" id="28002"/>
    <lineage>
        <taxon>Eukaryota</taxon>
        <taxon>Metamonada</taxon>
        <taxon>Diplomonadida</taxon>
        <taxon>Hexamitidae</taxon>
        <taxon>Hexamitinae</taxon>
        <taxon>Hexamita</taxon>
    </lineage>
</organism>
<keyword evidence="2 5" id="KW-0238">DNA-binding</keyword>
<dbReference type="SUPFAM" id="SSF46689">
    <property type="entry name" value="Homeodomain-like"/>
    <property type="match status" value="1"/>
</dbReference>
<dbReference type="GO" id="GO:0006355">
    <property type="term" value="P:regulation of DNA-templated transcription"/>
    <property type="evidence" value="ECO:0007669"/>
    <property type="project" value="UniProtKB-ARBA"/>
</dbReference>
<gene>
    <name evidence="5" type="ORF">HINF_LOCUS5676</name>
    <name evidence="6" type="ORF">HINF_LOCUS69364</name>
</gene>
<dbReference type="PANTHER" id="PTHR44191">
    <property type="entry name" value="TRANSCRIPTION FACTOR KUA1"/>
    <property type="match status" value="1"/>
</dbReference>
<dbReference type="InterPro" id="IPR009057">
    <property type="entry name" value="Homeodomain-like_sf"/>
</dbReference>
<dbReference type="InterPro" id="IPR001005">
    <property type="entry name" value="SANT/Myb"/>
</dbReference>
<reference evidence="6 7" key="2">
    <citation type="submission" date="2024-07" db="EMBL/GenBank/DDBJ databases">
        <authorList>
            <person name="Akdeniz Z."/>
        </authorList>
    </citation>
    <scope>NUCLEOTIDE SEQUENCE [LARGE SCALE GENOMIC DNA]</scope>
</reference>
<evidence type="ECO:0000313" key="6">
    <source>
        <dbReference type="EMBL" id="CAL6097927.1"/>
    </source>
</evidence>
<dbReference type="InterPro" id="IPR052245">
    <property type="entry name" value="Plant_Stress_Dev_TF"/>
</dbReference>
<evidence type="ECO:0000256" key="3">
    <source>
        <dbReference type="ARBA" id="ARBA00023163"/>
    </source>
</evidence>
<keyword evidence="1" id="KW-0805">Transcription regulation</keyword>